<dbReference type="PANTHER" id="PTHR13282">
    <property type="entry name" value="PROTEIN FAM32A"/>
    <property type="match status" value="1"/>
</dbReference>
<dbReference type="OrthoDB" id="205403at2759"/>
<protein>
    <recommendedName>
        <fullName evidence="4">DUF1754-domain-containing protein</fullName>
    </recommendedName>
</protein>
<proteinExistence type="predicted"/>
<dbReference type="GO" id="GO:0005730">
    <property type="term" value="C:nucleolus"/>
    <property type="evidence" value="ECO:0007669"/>
    <property type="project" value="TreeGrafter"/>
</dbReference>
<evidence type="ECO:0000256" key="1">
    <source>
        <dbReference type="SAM" id="MobiDB-lite"/>
    </source>
</evidence>
<dbReference type="InterPro" id="IPR013865">
    <property type="entry name" value="FAM32A"/>
</dbReference>
<dbReference type="VEuPathDB" id="FungiDB:MPH_02049"/>
<dbReference type="STRING" id="1126212.K2S6A9"/>
<evidence type="ECO:0000313" key="2">
    <source>
        <dbReference type="EMBL" id="EKG20522.1"/>
    </source>
</evidence>
<sequence>MPGSEYTAVSGGALKLKGGTPIDKKKKKKKKDKKPKPTTDADGAAAEASASAFNEPTGHGDALQRALAEEDGSGRETSVDRRRDGAENEEELGRAVSVHRHKTEAERKYEERRRKRLDERLKREGVKTHKERVEELNKYLSTLSEHHDMPRIGPG</sequence>
<dbReference type="AlphaFoldDB" id="K2S6A9"/>
<name>K2S6A9_MACPH</name>
<accession>K2S6A9</accession>
<dbReference type="InParanoid" id="K2S6A9"/>
<comment type="caution">
    <text evidence="2">The sequence shown here is derived from an EMBL/GenBank/DDBJ whole genome shotgun (WGS) entry which is preliminary data.</text>
</comment>
<feature type="compositionally biased region" description="Basic and acidic residues" evidence="1">
    <location>
        <begin position="103"/>
        <end position="113"/>
    </location>
</feature>
<feature type="region of interest" description="Disordered" evidence="1">
    <location>
        <begin position="1"/>
        <end position="113"/>
    </location>
</feature>
<feature type="compositionally biased region" description="Basic and acidic residues" evidence="1">
    <location>
        <begin position="72"/>
        <end position="86"/>
    </location>
</feature>
<dbReference type="PANTHER" id="PTHR13282:SF6">
    <property type="entry name" value="PROTEIN FAM32A"/>
    <property type="match status" value="1"/>
</dbReference>
<evidence type="ECO:0000313" key="3">
    <source>
        <dbReference type="Proteomes" id="UP000007129"/>
    </source>
</evidence>
<dbReference type="Proteomes" id="UP000007129">
    <property type="component" value="Unassembled WGS sequence"/>
</dbReference>
<feature type="compositionally biased region" description="Low complexity" evidence="1">
    <location>
        <begin position="38"/>
        <end position="52"/>
    </location>
</feature>
<dbReference type="eggNOG" id="KOG3410">
    <property type="taxonomic scope" value="Eukaryota"/>
</dbReference>
<evidence type="ECO:0008006" key="4">
    <source>
        <dbReference type="Google" id="ProtNLM"/>
    </source>
</evidence>
<feature type="compositionally biased region" description="Basic residues" evidence="1">
    <location>
        <begin position="24"/>
        <end position="36"/>
    </location>
</feature>
<dbReference type="HOGENOM" id="CLU_098435_1_2_1"/>
<organism evidence="2 3">
    <name type="scientific">Macrophomina phaseolina (strain MS6)</name>
    <name type="common">Charcoal rot fungus</name>
    <dbReference type="NCBI Taxonomy" id="1126212"/>
    <lineage>
        <taxon>Eukaryota</taxon>
        <taxon>Fungi</taxon>
        <taxon>Dikarya</taxon>
        <taxon>Ascomycota</taxon>
        <taxon>Pezizomycotina</taxon>
        <taxon>Dothideomycetes</taxon>
        <taxon>Dothideomycetes incertae sedis</taxon>
        <taxon>Botryosphaeriales</taxon>
        <taxon>Botryosphaeriaceae</taxon>
        <taxon>Macrophomina</taxon>
    </lineage>
</organism>
<reference evidence="2 3" key="1">
    <citation type="journal article" date="2012" name="BMC Genomics">
        <title>Tools to kill: Genome of one of the most destructive plant pathogenic fungi Macrophomina phaseolina.</title>
        <authorList>
            <person name="Islam M.S."/>
            <person name="Haque M.S."/>
            <person name="Islam M.M."/>
            <person name="Emdad E.M."/>
            <person name="Halim A."/>
            <person name="Hossen Q.M.M."/>
            <person name="Hossain M.Z."/>
            <person name="Ahmed B."/>
            <person name="Rahim S."/>
            <person name="Rahman M.S."/>
            <person name="Alam M.M."/>
            <person name="Hou S."/>
            <person name="Wan X."/>
            <person name="Saito J.A."/>
            <person name="Alam M."/>
        </authorList>
    </citation>
    <scope>NUCLEOTIDE SEQUENCE [LARGE SCALE GENOMIC DNA]</scope>
    <source>
        <strain evidence="2 3">MS6</strain>
    </source>
</reference>
<dbReference type="EMBL" id="AHHD01000083">
    <property type="protein sequence ID" value="EKG20522.1"/>
    <property type="molecule type" value="Genomic_DNA"/>
</dbReference>
<gene>
    <name evidence="2" type="ORF">MPH_02049</name>
</gene>
<dbReference type="Pfam" id="PF08555">
    <property type="entry name" value="FAM32A"/>
    <property type="match status" value="1"/>
</dbReference>